<reference evidence="3 4" key="1">
    <citation type="submission" date="2021-03" db="EMBL/GenBank/DDBJ databases">
        <title>Isolation and description of Capnocytophaga bilenii sp. nov., a novel Capnocytophaga species, isolated from a gingivitis subject.</title>
        <authorList>
            <person name="Antezack A."/>
            <person name="Monnet-Corti V."/>
            <person name="La Scola B."/>
        </authorList>
    </citation>
    <scope>NUCLEOTIDE SEQUENCE [LARGE SCALE GENOMIC DNA]</scope>
    <source>
        <strain evidence="3 4">Marseille-Q4570</strain>
    </source>
</reference>
<dbReference type="EMBL" id="JAGDYP010000001">
    <property type="protein sequence ID" value="MBO1882917.1"/>
    <property type="molecule type" value="Genomic_DNA"/>
</dbReference>
<evidence type="ECO:0000256" key="1">
    <source>
        <dbReference type="SAM" id="MobiDB-lite"/>
    </source>
</evidence>
<organism evidence="3 4">
    <name type="scientific">Capnocytophaga bilenii</name>
    <dbReference type="NCBI Taxonomy" id="2819369"/>
    <lineage>
        <taxon>Bacteria</taxon>
        <taxon>Pseudomonadati</taxon>
        <taxon>Bacteroidota</taxon>
        <taxon>Flavobacteriia</taxon>
        <taxon>Flavobacteriales</taxon>
        <taxon>Flavobacteriaceae</taxon>
        <taxon>Capnocytophaga</taxon>
    </lineage>
</organism>
<keyword evidence="2" id="KW-0732">Signal</keyword>
<feature type="signal peptide" evidence="2">
    <location>
        <begin position="1"/>
        <end position="24"/>
    </location>
</feature>
<keyword evidence="4" id="KW-1185">Reference proteome</keyword>
<evidence type="ECO:0000256" key="2">
    <source>
        <dbReference type="SAM" id="SignalP"/>
    </source>
</evidence>
<accession>A0ABS3PUW1</accession>
<feature type="region of interest" description="Disordered" evidence="1">
    <location>
        <begin position="80"/>
        <end position="102"/>
    </location>
</feature>
<sequence>MNNKTISQLTAALLTCLSFLQLQAQTLIHKTEVDDLPIIFMGKEVNIHIVSPEPIQFVDLSTNDLVGDLPAENIARIKIQQENPDEETTETDQTNATPKKELRSGNDVGIITVVGQSFIAQYRVIYQEEQHTWLISHLHIKPDDMQPLEYPKYKYSNYELKRFALDIQAKKIKKPIRNTNPNWWQRAFGKEDLKLRMQLNNVYVMDDYIFLDISINNLTNLPCNIDAINFSIEDKKIYKATNNQSILLTPLFKLNNQTKIRKSYRNIFVFERFSFPNSKVLMIRLIEEQISGRVIDMKVNYSDVLEADTF</sequence>
<dbReference type="Pfam" id="PF13595">
    <property type="entry name" value="DUF4138"/>
    <property type="match status" value="1"/>
</dbReference>
<feature type="chain" id="PRO_5046699554" evidence="2">
    <location>
        <begin position="25"/>
        <end position="310"/>
    </location>
</feature>
<evidence type="ECO:0000313" key="3">
    <source>
        <dbReference type="EMBL" id="MBO1882917.1"/>
    </source>
</evidence>
<dbReference type="InterPro" id="IPR022298">
    <property type="entry name" value="Conjug_transposon_TraN"/>
</dbReference>
<gene>
    <name evidence="3" type="ORF">J4N46_00335</name>
</gene>
<evidence type="ECO:0000313" key="4">
    <source>
        <dbReference type="Proteomes" id="UP000681610"/>
    </source>
</evidence>
<dbReference type="Proteomes" id="UP000681610">
    <property type="component" value="Unassembled WGS sequence"/>
</dbReference>
<name>A0ABS3PUW1_9FLAO</name>
<comment type="caution">
    <text evidence="3">The sequence shown here is derived from an EMBL/GenBank/DDBJ whole genome shotgun (WGS) entry which is preliminary data.</text>
</comment>
<proteinExistence type="predicted"/>
<dbReference type="RefSeq" id="WP_208057408.1">
    <property type="nucleotide sequence ID" value="NZ_JAGDYP010000001.1"/>
</dbReference>
<protein>
    <submittedName>
        <fullName evidence="3">DUF4138 domain-containing protein</fullName>
    </submittedName>
</protein>